<accession>A0A944DKM7</accession>
<dbReference type="SUPFAM" id="SSF55729">
    <property type="entry name" value="Acyl-CoA N-acyltransferases (Nat)"/>
    <property type="match status" value="1"/>
</dbReference>
<organism evidence="2 3">
    <name type="scientific">Pseudomonas fluorescens</name>
    <dbReference type="NCBI Taxonomy" id="294"/>
    <lineage>
        <taxon>Bacteria</taxon>
        <taxon>Pseudomonadati</taxon>
        <taxon>Pseudomonadota</taxon>
        <taxon>Gammaproteobacteria</taxon>
        <taxon>Pseudomonadales</taxon>
        <taxon>Pseudomonadaceae</taxon>
        <taxon>Pseudomonas</taxon>
    </lineage>
</organism>
<dbReference type="InterPro" id="IPR041496">
    <property type="entry name" value="YitH/HolE_GNAT"/>
</dbReference>
<dbReference type="Gene3D" id="3.40.630.90">
    <property type="match status" value="1"/>
</dbReference>
<dbReference type="PANTHER" id="PTHR47237:SF2">
    <property type="entry name" value="BLL4206 PROTEIN"/>
    <property type="match status" value="1"/>
</dbReference>
<dbReference type="EMBL" id="JAGGOB010000024">
    <property type="protein sequence ID" value="MBT2329478.1"/>
    <property type="molecule type" value="Genomic_DNA"/>
</dbReference>
<gene>
    <name evidence="2" type="ORF">J7E47_12180</name>
</gene>
<dbReference type="InterPro" id="IPR016181">
    <property type="entry name" value="Acyl_CoA_acyltransferase"/>
</dbReference>
<keyword evidence="2" id="KW-0012">Acyltransferase</keyword>
<name>A0A944DKM7_PSEFL</name>
<dbReference type="Pfam" id="PF13673">
    <property type="entry name" value="Acetyltransf_10"/>
    <property type="match status" value="1"/>
</dbReference>
<dbReference type="InterPro" id="IPR000182">
    <property type="entry name" value="GNAT_dom"/>
</dbReference>
<dbReference type="InterPro" id="IPR052729">
    <property type="entry name" value="Acyl/Acetyltrans_Enzymes"/>
</dbReference>
<evidence type="ECO:0000259" key="1">
    <source>
        <dbReference type="PROSITE" id="PS51186"/>
    </source>
</evidence>
<comment type="caution">
    <text evidence="2">The sequence shown here is derived from an EMBL/GenBank/DDBJ whole genome shotgun (WGS) entry which is preliminary data.</text>
</comment>
<dbReference type="RefSeq" id="WP_214918797.1">
    <property type="nucleotide sequence ID" value="NZ_JAGGNX010000008.1"/>
</dbReference>
<dbReference type="AlphaFoldDB" id="A0A944DKM7"/>
<reference evidence="2" key="1">
    <citation type="submission" date="2021-03" db="EMBL/GenBank/DDBJ databases">
        <title>Genomic analysis provides insights into the functional capacity of soil bacteria communities inhabiting an altitudinal gradient in the Atacama Desert.</title>
        <authorList>
            <person name="Gonzalez M."/>
            <person name="Maldonado J."/>
            <person name="Maza F."/>
            <person name="Hodar C."/>
            <person name="Cortes M."/>
            <person name="Palma R."/>
            <person name="Andreani C."/>
            <person name="Gaete A."/>
            <person name="Vasquez-Dean J."/>
            <person name="Acuna V."/>
            <person name="Aguado M."/>
            <person name="Mandakovic D."/>
            <person name="Latorre M."/>
            <person name="Orellana A."/>
            <person name="Gutierrez R."/>
            <person name="Montecino M."/>
            <person name="Allende M."/>
            <person name="Maass A."/>
            <person name="Cambiazo V."/>
        </authorList>
    </citation>
    <scope>NUCLEOTIDE SEQUENCE</scope>
    <source>
        <strain evidence="2">ISL-25</strain>
    </source>
</reference>
<protein>
    <submittedName>
        <fullName evidence="2">GNAT family N-acetyltransferase</fullName>
        <ecNumber evidence="2">2.3.1.-</ecNumber>
    </submittedName>
</protein>
<dbReference type="Gene3D" id="3.40.630.30">
    <property type="match status" value="1"/>
</dbReference>
<dbReference type="CDD" id="cd04301">
    <property type="entry name" value="NAT_SF"/>
    <property type="match status" value="1"/>
</dbReference>
<dbReference type="Proteomes" id="UP000692896">
    <property type="component" value="Unassembled WGS sequence"/>
</dbReference>
<dbReference type="GO" id="GO:0016747">
    <property type="term" value="F:acyltransferase activity, transferring groups other than amino-acyl groups"/>
    <property type="evidence" value="ECO:0007669"/>
    <property type="project" value="InterPro"/>
</dbReference>
<evidence type="ECO:0000313" key="3">
    <source>
        <dbReference type="Proteomes" id="UP000692896"/>
    </source>
</evidence>
<dbReference type="PANTHER" id="PTHR47237">
    <property type="entry name" value="SLL0310 PROTEIN"/>
    <property type="match status" value="1"/>
</dbReference>
<feature type="domain" description="N-acetyltransferase" evidence="1">
    <location>
        <begin position="9"/>
        <end position="137"/>
    </location>
</feature>
<sequence length="285" mass="30634">MSHSKRPDYVYRAMTAADVPSAHALSVQLKWPHRLEDWAMLQRVAQGFVVEDQGRLIGTAFTCAQGRYATIGLVIVDDEYQGQGIGRKLMELAIEACGSRTAILNATLAGAPLYASQGFVDFGHIQQHQGLALPPVPQGLANNERCRALTEADHAEMITLANAGSGLDREAVLTDLFDVVEHAVGIERDGQLCAFALLRPFGRGRCIGPVIAQNPEQARHLIAVLLARVPDAFVRIDIPSDTGLGPWLEDAGLKQVDTVAQMARGTPPQASGAVRQFVLVTQAVG</sequence>
<dbReference type="EC" id="2.3.1.-" evidence="2"/>
<proteinExistence type="predicted"/>
<evidence type="ECO:0000313" key="2">
    <source>
        <dbReference type="EMBL" id="MBT2329478.1"/>
    </source>
</evidence>
<dbReference type="PROSITE" id="PS51186">
    <property type="entry name" value="GNAT"/>
    <property type="match status" value="1"/>
</dbReference>
<dbReference type="Pfam" id="PF18014">
    <property type="entry name" value="Acetyltransf_18"/>
    <property type="match status" value="1"/>
</dbReference>
<keyword evidence="2" id="KW-0808">Transferase</keyword>